<proteinExistence type="predicted"/>
<comment type="subcellular location">
    <subcellularLocation>
        <location evidence="1">Plastid</location>
        <location evidence="1">Chloroplast</location>
    </subcellularLocation>
</comment>
<keyword evidence="4" id="KW-0934">Plastid</keyword>
<evidence type="ECO:0000313" key="11">
    <source>
        <dbReference type="EMBL" id="CAD6217868.1"/>
    </source>
</evidence>
<sequence>MASIPCTFQLSTAVSRRVSPRAAAQGKGQGGGGAGLRTPLLGAGAGRRGLGWLRPSRLSRVVPASESGRVGPTCWFKFGNKDAEAAGTYGSQARDDFDRDDVEQGRIRILCGSQSKSKPAVATAIGLWLQLQYFNYMGMLAVEGTYDKMEALLNQDIHPVDILLMLAASEGDRPKIEELLRAGAKFDVKDVDSQTALDRATDDTREFILGFAAKKA</sequence>
<keyword evidence="3" id="KW-0150">Chloroplast</keyword>
<evidence type="ECO:0000256" key="9">
    <source>
        <dbReference type="ARBA" id="ARBA00067995"/>
    </source>
</evidence>
<dbReference type="EMBL" id="CAJGYO010000003">
    <property type="protein sequence ID" value="CAD6217868.1"/>
    <property type="molecule type" value="Genomic_DNA"/>
</dbReference>
<evidence type="ECO:0000256" key="6">
    <source>
        <dbReference type="ARBA" id="ARBA00022946"/>
    </source>
</evidence>
<name>A0A811N833_9POAL</name>
<keyword evidence="6" id="KW-0809">Transit peptide</keyword>
<evidence type="ECO:0000256" key="7">
    <source>
        <dbReference type="ARBA" id="ARBA00023043"/>
    </source>
</evidence>
<evidence type="ECO:0000256" key="10">
    <source>
        <dbReference type="SAM" id="MobiDB-lite"/>
    </source>
</evidence>
<dbReference type="AlphaFoldDB" id="A0A811N833"/>
<comment type="function">
    <text evidence="8">Involved in the import of light-harvesting complex proteins (LHCP) and subsequent routing of these proteins to the chloroplast signal recognition particle (SRP) pathway.</text>
</comment>
<dbReference type="GO" id="GO:0090391">
    <property type="term" value="P:granum assembly"/>
    <property type="evidence" value="ECO:0007669"/>
    <property type="project" value="InterPro"/>
</dbReference>
<dbReference type="GO" id="GO:0006886">
    <property type="term" value="P:intracellular protein transport"/>
    <property type="evidence" value="ECO:0007669"/>
    <property type="project" value="InterPro"/>
</dbReference>
<evidence type="ECO:0000256" key="8">
    <source>
        <dbReference type="ARBA" id="ARBA00056210"/>
    </source>
</evidence>
<evidence type="ECO:0000256" key="5">
    <source>
        <dbReference type="ARBA" id="ARBA00022927"/>
    </source>
</evidence>
<evidence type="ECO:0000313" key="12">
    <source>
        <dbReference type="Proteomes" id="UP000604825"/>
    </source>
</evidence>
<feature type="region of interest" description="Disordered" evidence="10">
    <location>
        <begin position="19"/>
        <end position="38"/>
    </location>
</feature>
<dbReference type="OrthoDB" id="539213at2759"/>
<accession>A0A811N833</accession>
<dbReference type="SUPFAM" id="SSF48403">
    <property type="entry name" value="Ankyrin repeat"/>
    <property type="match status" value="1"/>
</dbReference>
<evidence type="ECO:0000256" key="4">
    <source>
        <dbReference type="ARBA" id="ARBA00022640"/>
    </source>
</evidence>
<evidence type="ECO:0000256" key="3">
    <source>
        <dbReference type="ARBA" id="ARBA00022528"/>
    </source>
</evidence>
<protein>
    <recommendedName>
        <fullName evidence="9">Protein LHCP TRANSLOCATION DEFECT</fullName>
    </recommendedName>
</protein>
<dbReference type="PANTHER" id="PTHR47317">
    <property type="entry name" value="PROTEIN LHCP TRANSLOCATION DEFECT"/>
    <property type="match status" value="1"/>
</dbReference>
<dbReference type="Proteomes" id="UP000604825">
    <property type="component" value="Unassembled WGS sequence"/>
</dbReference>
<keyword evidence="12" id="KW-1185">Reference proteome</keyword>
<dbReference type="PANTHER" id="PTHR47317:SF1">
    <property type="entry name" value="PROTEIN LHCP TRANSLOCATION DEFECT"/>
    <property type="match status" value="1"/>
</dbReference>
<comment type="caution">
    <text evidence="11">The sequence shown here is derived from an EMBL/GenBank/DDBJ whole genome shotgun (WGS) entry which is preliminary data.</text>
</comment>
<gene>
    <name evidence="11" type="ORF">NCGR_LOCUS11820</name>
</gene>
<reference evidence="11" key="1">
    <citation type="submission" date="2020-10" db="EMBL/GenBank/DDBJ databases">
        <authorList>
            <person name="Han B."/>
            <person name="Lu T."/>
            <person name="Zhao Q."/>
            <person name="Huang X."/>
            <person name="Zhao Y."/>
        </authorList>
    </citation>
    <scope>NUCLEOTIDE SEQUENCE</scope>
</reference>
<evidence type="ECO:0000256" key="1">
    <source>
        <dbReference type="ARBA" id="ARBA00004229"/>
    </source>
</evidence>
<dbReference type="InterPro" id="IPR044242">
    <property type="entry name" value="LTD-like"/>
</dbReference>
<keyword evidence="7" id="KW-0040">ANK repeat</keyword>
<keyword evidence="2" id="KW-0813">Transport</keyword>
<organism evidence="11 12">
    <name type="scientific">Miscanthus lutarioriparius</name>
    <dbReference type="NCBI Taxonomy" id="422564"/>
    <lineage>
        <taxon>Eukaryota</taxon>
        <taxon>Viridiplantae</taxon>
        <taxon>Streptophyta</taxon>
        <taxon>Embryophyta</taxon>
        <taxon>Tracheophyta</taxon>
        <taxon>Spermatophyta</taxon>
        <taxon>Magnoliopsida</taxon>
        <taxon>Liliopsida</taxon>
        <taxon>Poales</taxon>
        <taxon>Poaceae</taxon>
        <taxon>PACMAD clade</taxon>
        <taxon>Panicoideae</taxon>
        <taxon>Andropogonodae</taxon>
        <taxon>Andropogoneae</taxon>
        <taxon>Saccharinae</taxon>
        <taxon>Miscanthus</taxon>
    </lineage>
</organism>
<evidence type="ECO:0000256" key="2">
    <source>
        <dbReference type="ARBA" id="ARBA00022448"/>
    </source>
</evidence>
<keyword evidence="5" id="KW-0653">Protein transport</keyword>
<dbReference type="Gene3D" id="1.25.40.20">
    <property type="entry name" value="Ankyrin repeat-containing domain"/>
    <property type="match status" value="1"/>
</dbReference>
<dbReference type="GO" id="GO:0009570">
    <property type="term" value="C:chloroplast stroma"/>
    <property type="evidence" value="ECO:0007669"/>
    <property type="project" value="InterPro"/>
</dbReference>
<dbReference type="GO" id="GO:0009941">
    <property type="term" value="C:chloroplast envelope"/>
    <property type="evidence" value="ECO:0007669"/>
    <property type="project" value="TreeGrafter"/>
</dbReference>
<dbReference type="InterPro" id="IPR036770">
    <property type="entry name" value="Ankyrin_rpt-contain_sf"/>
</dbReference>
<dbReference type="FunFam" id="1.25.40.20:FF:000251">
    <property type="entry name" value="Protein LHCP TRANSLOCATION DEFECT"/>
    <property type="match status" value="1"/>
</dbReference>